<dbReference type="AlphaFoldDB" id="D9X429"/>
<dbReference type="Proteomes" id="UP000004184">
    <property type="component" value="Unassembled WGS sequence"/>
</dbReference>
<dbReference type="HOGENOM" id="CLU_2221829_0_0_11"/>
<dbReference type="EMBL" id="GG657757">
    <property type="protein sequence ID" value="EFL35857.1"/>
    <property type="molecule type" value="Genomic_DNA"/>
</dbReference>
<dbReference type="STRING" id="591159.SSQG_06375"/>
<protein>
    <submittedName>
        <fullName evidence="1">Predicted protein</fullName>
    </submittedName>
</protein>
<name>D9X429_STRVT</name>
<keyword evidence="2" id="KW-1185">Reference proteome</keyword>
<evidence type="ECO:0000313" key="2">
    <source>
        <dbReference type="Proteomes" id="UP000004184"/>
    </source>
</evidence>
<organism evidence="1 2">
    <name type="scientific">Streptomyces viridochromogenes (strain DSM 40736 / JCM 4977 / BCRC 1201 / Tue 494)</name>
    <dbReference type="NCBI Taxonomy" id="591159"/>
    <lineage>
        <taxon>Bacteria</taxon>
        <taxon>Bacillati</taxon>
        <taxon>Actinomycetota</taxon>
        <taxon>Actinomycetes</taxon>
        <taxon>Kitasatosporales</taxon>
        <taxon>Streptomycetaceae</taxon>
        <taxon>Streptomyces</taxon>
    </lineage>
</organism>
<evidence type="ECO:0000313" key="1">
    <source>
        <dbReference type="EMBL" id="EFL35857.1"/>
    </source>
</evidence>
<gene>
    <name evidence="1" type="ORF">SSQG_06375</name>
</gene>
<accession>D9X429</accession>
<proteinExistence type="predicted"/>
<sequence>MLWGYPLLEELGGVPGVATGRTLPVGALGVLSGEEKPVARCGPGTAGCPRPASTVARWVADFIQSGSRGNIAMVGEARRLRTSPRRHAVPWRPVLSAVLWPGLPEA</sequence>
<reference evidence="2" key="1">
    <citation type="submission" date="2009-02" db="EMBL/GenBank/DDBJ databases">
        <title>Annotation of Streptomyces viridochromogenes strain DSM 40736.</title>
        <authorList>
            <consortium name="The Broad Institute Genome Sequencing Platform"/>
            <consortium name="Broad Institute Microbial Sequencing Center"/>
            <person name="Fischbach M."/>
            <person name="Godfrey P."/>
            <person name="Ward D."/>
            <person name="Young S."/>
            <person name="Zeng Q."/>
            <person name="Koehrsen M."/>
            <person name="Alvarado L."/>
            <person name="Berlin A.M."/>
            <person name="Bochicchio J."/>
            <person name="Borenstein D."/>
            <person name="Chapman S.B."/>
            <person name="Chen Z."/>
            <person name="Engels R."/>
            <person name="Freedman E."/>
            <person name="Gellesch M."/>
            <person name="Goldberg J."/>
            <person name="Griggs A."/>
            <person name="Gujja S."/>
            <person name="Heilman E.R."/>
            <person name="Heiman D.I."/>
            <person name="Hepburn T.A."/>
            <person name="Howarth C."/>
            <person name="Jen D."/>
            <person name="Larson L."/>
            <person name="Lewis B."/>
            <person name="Mehta T."/>
            <person name="Park D."/>
            <person name="Pearson M."/>
            <person name="Richards J."/>
            <person name="Roberts A."/>
            <person name="Saif S."/>
            <person name="Shea T.D."/>
            <person name="Shenoy N."/>
            <person name="Sisk P."/>
            <person name="Stolte C."/>
            <person name="Sykes S.N."/>
            <person name="Thomson T."/>
            <person name="Walk T."/>
            <person name="White J."/>
            <person name="Yandava C."/>
            <person name="Straight P."/>
            <person name="Clardy J."/>
            <person name="Hung D."/>
            <person name="Kolter R."/>
            <person name="Mekalanos J."/>
            <person name="Walker S."/>
            <person name="Walsh C.T."/>
            <person name="Wieland-Brown L.C."/>
            <person name="Haas B."/>
            <person name="Nusbaum C."/>
            <person name="Birren B."/>
        </authorList>
    </citation>
    <scope>NUCLEOTIDE SEQUENCE [LARGE SCALE GENOMIC DNA]</scope>
    <source>
        <strain evidence="2">DSM 40736 / JCM 4977 / BCRC 1201 / Tue 494</strain>
    </source>
</reference>